<evidence type="ECO:0000259" key="3">
    <source>
        <dbReference type="PROSITE" id="PS51677"/>
    </source>
</evidence>
<accession>A0A1Y2H8G3</accession>
<organism evidence="4 5">
    <name type="scientific">Catenaria anguillulae PL171</name>
    <dbReference type="NCBI Taxonomy" id="765915"/>
    <lineage>
        <taxon>Eukaryota</taxon>
        <taxon>Fungi</taxon>
        <taxon>Fungi incertae sedis</taxon>
        <taxon>Blastocladiomycota</taxon>
        <taxon>Blastocladiomycetes</taxon>
        <taxon>Blastocladiales</taxon>
        <taxon>Catenariaceae</taxon>
        <taxon>Catenaria</taxon>
    </lineage>
</organism>
<dbReference type="SUPFAM" id="SSF88713">
    <property type="entry name" value="Glycoside hydrolase/deacetylase"/>
    <property type="match status" value="1"/>
</dbReference>
<sequence length="197" mass="21961">SCGYPGQVAQTYDDGPHETITPTILDALQSAQAKLTFFWLGSLIQSYKAIAQRAAREGHHLASHSWSHPDLTTLGPADLANEVLWTEQQIKDVVGMRPRYFRPPYGSISRGVYNYVTNRGYRVILWNLDTFDWQFGVGPEHILNTYTTTLAGTARTKSYISLQHDIQLKSGSIAKATVDAIRSQGFAVVPVYICLNE</sequence>
<dbReference type="AlphaFoldDB" id="A0A1Y2H8G3"/>
<dbReference type="GO" id="GO:0009272">
    <property type="term" value="P:fungal-type cell wall biogenesis"/>
    <property type="evidence" value="ECO:0007669"/>
    <property type="project" value="UniProtKB-ARBA"/>
</dbReference>
<protein>
    <recommendedName>
        <fullName evidence="3">NodB homology domain-containing protein</fullName>
    </recommendedName>
</protein>
<dbReference type="GO" id="GO:0005975">
    <property type="term" value="P:carbohydrate metabolic process"/>
    <property type="evidence" value="ECO:0007669"/>
    <property type="project" value="InterPro"/>
</dbReference>
<keyword evidence="5" id="KW-1185">Reference proteome</keyword>
<feature type="non-terminal residue" evidence="4">
    <location>
        <position position="1"/>
    </location>
</feature>
<keyword evidence="2" id="KW-0378">Hydrolase</keyword>
<evidence type="ECO:0000256" key="1">
    <source>
        <dbReference type="ARBA" id="ARBA00022723"/>
    </source>
</evidence>
<keyword evidence="1" id="KW-0479">Metal-binding</keyword>
<dbReference type="Pfam" id="PF01522">
    <property type="entry name" value="Polysacc_deac_1"/>
    <property type="match status" value="1"/>
</dbReference>
<dbReference type="Proteomes" id="UP000193411">
    <property type="component" value="Unassembled WGS sequence"/>
</dbReference>
<dbReference type="OrthoDB" id="407355at2759"/>
<reference evidence="4 5" key="1">
    <citation type="submission" date="2016-07" db="EMBL/GenBank/DDBJ databases">
        <title>Pervasive Adenine N6-methylation of Active Genes in Fungi.</title>
        <authorList>
            <consortium name="DOE Joint Genome Institute"/>
            <person name="Mondo S.J."/>
            <person name="Dannebaum R.O."/>
            <person name="Kuo R.C."/>
            <person name="Labutti K."/>
            <person name="Haridas S."/>
            <person name="Kuo A."/>
            <person name="Salamov A."/>
            <person name="Ahrendt S.R."/>
            <person name="Lipzen A."/>
            <person name="Sullivan W."/>
            <person name="Andreopoulos W.B."/>
            <person name="Clum A."/>
            <person name="Lindquist E."/>
            <person name="Daum C."/>
            <person name="Ramamoorthy G.K."/>
            <person name="Gryganskyi A."/>
            <person name="Culley D."/>
            <person name="Magnuson J.K."/>
            <person name="James T.Y."/>
            <person name="O'Malley M.A."/>
            <person name="Stajich J.E."/>
            <person name="Spatafora J.W."/>
            <person name="Visel A."/>
            <person name="Grigoriev I.V."/>
        </authorList>
    </citation>
    <scope>NUCLEOTIDE SEQUENCE [LARGE SCALE GENOMIC DNA]</scope>
    <source>
        <strain evidence="4 5">PL171</strain>
    </source>
</reference>
<dbReference type="InterPro" id="IPR002509">
    <property type="entry name" value="NODB_dom"/>
</dbReference>
<dbReference type="Gene3D" id="3.20.20.370">
    <property type="entry name" value="Glycoside hydrolase/deacetylase"/>
    <property type="match status" value="1"/>
</dbReference>
<dbReference type="STRING" id="765915.A0A1Y2H8G3"/>
<gene>
    <name evidence="4" type="ORF">BCR44DRAFT_114662</name>
</gene>
<proteinExistence type="predicted"/>
<dbReference type="PROSITE" id="PS51677">
    <property type="entry name" value="NODB"/>
    <property type="match status" value="1"/>
</dbReference>
<dbReference type="PANTHER" id="PTHR10587:SF133">
    <property type="entry name" value="CHITIN DEACETYLASE 1-RELATED"/>
    <property type="match status" value="1"/>
</dbReference>
<dbReference type="InterPro" id="IPR011330">
    <property type="entry name" value="Glyco_hydro/deAcase_b/a-brl"/>
</dbReference>
<dbReference type="GO" id="GO:0004099">
    <property type="term" value="F:chitin deacetylase activity"/>
    <property type="evidence" value="ECO:0007669"/>
    <property type="project" value="UniProtKB-ARBA"/>
</dbReference>
<dbReference type="GO" id="GO:0016020">
    <property type="term" value="C:membrane"/>
    <property type="evidence" value="ECO:0007669"/>
    <property type="project" value="TreeGrafter"/>
</dbReference>
<feature type="domain" description="NodB homology" evidence="3">
    <location>
        <begin position="6"/>
        <end position="189"/>
    </location>
</feature>
<dbReference type="EMBL" id="MCFL01000220">
    <property type="protein sequence ID" value="ORZ29332.1"/>
    <property type="molecule type" value="Genomic_DNA"/>
</dbReference>
<name>A0A1Y2H8G3_9FUNG</name>
<comment type="caution">
    <text evidence="4">The sequence shown here is derived from an EMBL/GenBank/DDBJ whole genome shotgun (WGS) entry which is preliminary data.</text>
</comment>
<feature type="non-terminal residue" evidence="4">
    <location>
        <position position="197"/>
    </location>
</feature>
<evidence type="ECO:0000313" key="4">
    <source>
        <dbReference type="EMBL" id="ORZ29332.1"/>
    </source>
</evidence>
<dbReference type="GO" id="GO:0046872">
    <property type="term" value="F:metal ion binding"/>
    <property type="evidence" value="ECO:0007669"/>
    <property type="project" value="UniProtKB-KW"/>
</dbReference>
<evidence type="ECO:0000256" key="2">
    <source>
        <dbReference type="ARBA" id="ARBA00022801"/>
    </source>
</evidence>
<evidence type="ECO:0000313" key="5">
    <source>
        <dbReference type="Proteomes" id="UP000193411"/>
    </source>
</evidence>
<dbReference type="InterPro" id="IPR050248">
    <property type="entry name" value="Polysacc_deacetylase_ArnD"/>
</dbReference>
<dbReference type="PANTHER" id="PTHR10587">
    <property type="entry name" value="GLYCOSYL TRANSFERASE-RELATED"/>
    <property type="match status" value="1"/>
</dbReference>